<dbReference type="InterPro" id="IPR057282">
    <property type="entry name" value="RETREG1-3-like_RHD"/>
</dbReference>
<feature type="transmembrane region" description="Helical" evidence="6">
    <location>
        <begin position="104"/>
        <end position="122"/>
    </location>
</feature>
<dbReference type="Pfam" id="PF24456">
    <property type="entry name" value="RHD_RETREG1-3"/>
    <property type="match status" value="1"/>
</dbReference>
<organism evidence="8 9">
    <name type="scientific">Cryptolaemus montrouzieri</name>
    <dbReference type="NCBI Taxonomy" id="559131"/>
    <lineage>
        <taxon>Eukaryota</taxon>
        <taxon>Metazoa</taxon>
        <taxon>Ecdysozoa</taxon>
        <taxon>Arthropoda</taxon>
        <taxon>Hexapoda</taxon>
        <taxon>Insecta</taxon>
        <taxon>Pterygota</taxon>
        <taxon>Neoptera</taxon>
        <taxon>Endopterygota</taxon>
        <taxon>Coleoptera</taxon>
        <taxon>Polyphaga</taxon>
        <taxon>Cucujiformia</taxon>
        <taxon>Coccinelloidea</taxon>
        <taxon>Coccinellidae</taxon>
        <taxon>Scymninae</taxon>
        <taxon>Scymnini</taxon>
        <taxon>Cryptolaemus</taxon>
    </lineage>
</organism>
<keyword evidence="2 6" id="KW-0812">Transmembrane</keyword>
<evidence type="ECO:0000256" key="1">
    <source>
        <dbReference type="ARBA" id="ARBA00004141"/>
    </source>
</evidence>
<keyword evidence="3 6" id="KW-1133">Transmembrane helix</keyword>
<dbReference type="AlphaFoldDB" id="A0ABD2MP91"/>
<dbReference type="GO" id="GO:0016020">
    <property type="term" value="C:membrane"/>
    <property type="evidence" value="ECO:0007669"/>
    <property type="project" value="UniProtKB-SubCell"/>
</dbReference>
<evidence type="ECO:0000313" key="8">
    <source>
        <dbReference type="EMBL" id="KAL3268107.1"/>
    </source>
</evidence>
<dbReference type="GO" id="GO:0005783">
    <property type="term" value="C:endoplasmic reticulum"/>
    <property type="evidence" value="ECO:0007669"/>
    <property type="project" value="UniProtKB-ARBA"/>
</dbReference>
<proteinExistence type="predicted"/>
<keyword evidence="4 6" id="KW-0472">Membrane</keyword>
<protein>
    <recommendedName>
        <fullName evidence="7">RETREG1-3/ARL6IP-like N-terminal reticulon-homology domain-containing protein</fullName>
    </recommendedName>
</protein>
<dbReference type="Proteomes" id="UP001516400">
    <property type="component" value="Unassembled WGS sequence"/>
</dbReference>
<comment type="caution">
    <text evidence="8">The sequence shown here is derived from an EMBL/GenBank/DDBJ whole genome shotgun (WGS) entry which is preliminary data.</text>
</comment>
<dbReference type="EMBL" id="JABFTP020000021">
    <property type="protein sequence ID" value="KAL3268107.1"/>
    <property type="molecule type" value="Genomic_DNA"/>
</dbReference>
<keyword evidence="9" id="KW-1185">Reference proteome</keyword>
<accession>A0ABD2MP91</accession>
<evidence type="ECO:0000259" key="7">
    <source>
        <dbReference type="Pfam" id="PF24456"/>
    </source>
</evidence>
<evidence type="ECO:0000256" key="3">
    <source>
        <dbReference type="ARBA" id="ARBA00022989"/>
    </source>
</evidence>
<reference evidence="8 9" key="1">
    <citation type="journal article" date="2021" name="BMC Biol.">
        <title>Horizontally acquired antibacterial genes associated with adaptive radiation of ladybird beetles.</title>
        <authorList>
            <person name="Li H.S."/>
            <person name="Tang X.F."/>
            <person name="Huang Y.H."/>
            <person name="Xu Z.Y."/>
            <person name="Chen M.L."/>
            <person name="Du X.Y."/>
            <person name="Qiu B.Y."/>
            <person name="Chen P.T."/>
            <person name="Zhang W."/>
            <person name="Slipinski A."/>
            <person name="Escalona H.E."/>
            <person name="Waterhouse R.M."/>
            <person name="Zwick A."/>
            <person name="Pang H."/>
        </authorList>
    </citation>
    <scope>NUCLEOTIDE SEQUENCE [LARGE SCALE GENOMIC DNA]</scope>
    <source>
        <strain evidence="8">SYSU2018</strain>
    </source>
</reference>
<evidence type="ECO:0000256" key="6">
    <source>
        <dbReference type="SAM" id="Phobius"/>
    </source>
</evidence>
<feature type="region of interest" description="Disordered" evidence="5">
    <location>
        <begin position="335"/>
        <end position="356"/>
    </location>
</feature>
<feature type="transmembrane region" description="Helical" evidence="6">
    <location>
        <begin position="46"/>
        <end position="66"/>
    </location>
</feature>
<evidence type="ECO:0000313" key="9">
    <source>
        <dbReference type="Proteomes" id="UP001516400"/>
    </source>
</evidence>
<feature type="domain" description="RETREG1-3/ARL6IP-like N-terminal reticulon-homology" evidence="7">
    <location>
        <begin position="87"/>
        <end position="162"/>
    </location>
</feature>
<gene>
    <name evidence="8" type="ORF">HHI36_007234</name>
</gene>
<comment type="subcellular location">
    <subcellularLocation>
        <location evidence="1">Membrane</location>
        <topology evidence="1">Multi-pass membrane protein</topology>
    </subcellularLocation>
</comment>
<evidence type="ECO:0000256" key="2">
    <source>
        <dbReference type="ARBA" id="ARBA00022692"/>
    </source>
</evidence>
<name>A0ABD2MP91_9CUCU</name>
<feature type="transmembrane region" description="Helical" evidence="6">
    <location>
        <begin position="128"/>
        <end position="148"/>
    </location>
</feature>
<evidence type="ECO:0000256" key="5">
    <source>
        <dbReference type="SAM" id="MobiDB-lite"/>
    </source>
</evidence>
<sequence length="356" mass="40029">MKKVRLWPFCSALTGLFARSWNDPFLTWGVFLVLNFLFWIMVQYEIKPLGIVFFSVLVLFIYDGFINGTGSFKAESNYSGEMEKCIYILNILYSAVCTLRKESPAIFCLAMSIFFLILSFIARNASGIVLTYLIVLSLFFVPMGYNNLPLQVKNGMKELLKSLLNPQDIIDEDELIPLQLPSKVDDNDGDMESLTDKTAESLTNSLISGISSMPSFLDAEENHEILEEDLLPINTYTNREVTPSFADLSSDSDSEVKDMRFKEYHFSRDSSSDDGSRFEEGLHFSEETALDSSKNQEGSNQIMKGFVNYIASASTKGFQLPTIVNALATMHGAKMNRKSSSSDSEFEVINPEDVKQ</sequence>
<evidence type="ECO:0000256" key="4">
    <source>
        <dbReference type="ARBA" id="ARBA00023136"/>
    </source>
</evidence>